<dbReference type="AlphaFoldDB" id="A0A195BSZ7"/>
<reference evidence="1 2" key="1">
    <citation type="submission" date="2015-09" db="EMBL/GenBank/DDBJ databases">
        <title>Atta colombica WGS genome.</title>
        <authorList>
            <person name="Nygaard S."/>
            <person name="Hu H."/>
            <person name="Boomsma J."/>
            <person name="Zhang G."/>
        </authorList>
    </citation>
    <scope>NUCLEOTIDE SEQUENCE [LARGE SCALE GENOMIC DNA]</scope>
    <source>
        <strain evidence="1">Treedump-2</strain>
        <tissue evidence="1">Whole body</tissue>
    </source>
</reference>
<protein>
    <submittedName>
        <fullName evidence="1">Uncharacterized protein</fullName>
    </submittedName>
</protein>
<organism evidence="1 2">
    <name type="scientific">Atta colombica</name>
    <dbReference type="NCBI Taxonomy" id="520822"/>
    <lineage>
        <taxon>Eukaryota</taxon>
        <taxon>Metazoa</taxon>
        <taxon>Ecdysozoa</taxon>
        <taxon>Arthropoda</taxon>
        <taxon>Hexapoda</taxon>
        <taxon>Insecta</taxon>
        <taxon>Pterygota</taxon>
        <taxon>Neoptera</taxon>
        <taxon>Endopterygota</taxon>
        <taxon>Hymenoptera</taxon>
        <taxon>Apocrita</taxon>
        <taxon>Aculeata</taxon>
        <taxon>Formicoidea</taxon>
        <taxon>Formicidae</taxon>
        <taxon>Myrmicinae</taxon>
        <taxon>Atta</taxon>
    </lineage>
</organism>
<evidence type="ECO:0000313" key="1">
    <source>
        <dbReference type="EMBL" id="KYM89480.1"/>
    </source>
</evidence>
<name>A0A195BSZ7_9HYME</name>
<dbReference type="Proteomes" id="UP000078540">
    <property type="component" value="Unassembled WGS sequence"/>
</dbReference>
<accession>A0A195BSZ7</accession>
<evidence type="ECO:0000313" key="2">
    <source>
        <dbReference type="Proteomes" id="UP000078540"/>
    </source>
</evidence>
<dbReference type="EMBL" id="KQ976418">
    <property type="protein sequence ID" value="KYM89480.1"/>
    <property type="molecule type" value="Genomic_DNA"/>
</dbReference>
<keyword evidence="2" id="KW-1185">Reference proteome</keyword>
<gene>
    <name evidence="1" type="ORF">ALC53_02319</name>
</gene>
<proteinExistence type="predicted"/>
<sequence length="144" mass="16459">MLKPSVDIIEKPRSKAFALSAWKATEIIRFCGYITTRSIVYDVVVKYTASKERTARIPAVVVRIQALISDDAEQSLRVLMDIVKPWMETVASRRHPVFQQDDASTHTSHSKLALRQRRYVLVQGILASQQSRFKSLGLLRMERS</sequence>